<dbReference type="GO" id="GO:0046872">
    <property type="term" value="F:metal ion binding"/>
    <property type="evidence" value="ECO:0007669"/>
    <property type="project" value="UniProtKB-KW"/>
</dbReference>
<evidence type="ECO:0000256" key="2">
    <source>
        <dbReference type="ARBA" id="ARBA00022723"/>
    </source>
</evidence>
<feature type="compositionally biased region" description="Basic and acidic residues" evidence="4">
    <location>
        <begin position="207"/>
        <end position="242"/>
    </location>
</feature>
<evidence type="ECO:0000256" key="4">
    <source>
        <dbReference type="SAM" id="MobiDB-lite"/>
    </source>
</evidence>
<comment type="caution">
    <text evidence="6">The sequence shown here is derived from an EMBL/GenBank/DDBJ whole genome shotgun (WGS) entry which is preliminary data.</text>
</comment>
<evidence type="ECO:0000313" key="7">
    <source>
        <dbReference type="Proteomes" id="UP001627284"/>
    </source>
</evidence>
<dbReference type="Proteomes" id="UP001627284">
    <property type="component" value="Unassembled WGS sequence"/>
</dbReference>
<keyword evidence="7" id="KW-1185">Reference proteome</keyword>
<feature type="domain" description="Yippee" evidence="5">
    <location>
        <begin position="16"/>
        <end position="111"/>
    </location>
</feature>
<name>A0ABD2UEN8_9SOLN</name>
<protein>
    <recommendedName>
        <fullName evidence="5">Yippee domain-containing protein</fullName>
    </recommendedName>
</protein>
<comment type="similarity">
    <text evidence="1">Belongs to the yippee family.</text>
</comment>
<keyword evidence="3" id="KW-0862">Zinc</keyword>
<reference evidence="6 7" key="1">
    <citation type="submission" date="2024-05" db="EMBL/GenBank/DDBJ databases">
        <title>De novo assembly of an allotetraploid wild potato.</title>
        <authorList>
            <person name="Hosaka A.J."/>
        </authorList>
    </citation>
    <scope>NUCLEOTIDE SEQUENCE [LARGE SCALE GENOMIC DNA]</scope>
    <source>
        <tissue evidence="6">Young leaves</tissue>
    </source>
</reference>
<evidence type="ECO:0000256" key="3">
    <source>
        <dbReference type="ARBA" id="ARBA00022833"/>
    </source>
</evidence>
<dbReference type="PANTHER" id="PTHR13848">
    <property type="entry name" value="PROTEIN YIPPEE-LIKE CG15309-RELATED"/>
    <property type="match status" value="1"/>
</dbReference>
<evidence type="ECO:0000256" key="1">
    <source>
        <dbReference type="ARBA" id="ARBA00005613"/>
    </source>
</evidence>
<dbReference type="AlphaFoldDB" id="A0ABD2UEN8"/>
<feature type="compositionally biased region" description="Acidic residues" evidence="4">
    <location>
        <begin position="192"/>
        <end position="206"/>
    </location>
</feature>
<dbReference type="EMBL" id="JBJKTR010000006">
    <property type="protein sequence ID" value="KAL3367222.1"/>
    <property type="molecule type" value="Genomic_DNA"/>
</dbReference>
<feature type="compositionally biased region" description="Basic and acidic residues" evidence="4">
    <location>
        <begin position="133"/>
        <end position="157"/>
    </location>
</feature>
<dbReference type="InterPro" id="IPR004910">
    <property type="entry name" value="Yippee/Mis18/Cereblon"/>
</dbReference>
<organism evidence="6 7">
    <name type="scientific">Solanum stoloniferum</name>
    <dbReference type="NCBI Taxonomy" id="62892"/>
    <lineage>
        <taxon>Eukaryota</taxon>
        <taxon>Viridiplantae</taxon>
        <taxon>Streptophyta</taxon>
        <taxon>Embryophyta</taxon>
        <taxon>Tracheophyta</taxon>
        <taxon>Spermatophyta</taxon>
        <taxon>Magnoliopsida</taxon>
        <taxon>eudicotyledons</taxon>
        <taxon>Gunneridae</taxon>
        <taxon>Pentapetalae</taxon>
        <taxon>asterids</taxon>
        <taxon>lamiids</taxon>
        <taxon>Solanales</taxon>
        <taxon>Solanaceae</taxon>
        <taxon>Solanoideae</taxon>
        <taxon>Solaneae</taxon>
        <taxon>Solanum</taxon>
    </lineage>
</organism>
<gene>
    <name evidence="6" type="ORF">AABB24_011771</name>
</gene>
<evidence type="ECO:0000313" key="6">
    <source>
        <dbReference type="EMBL" id="KAL3367222.1"/>
    </source>
</evidence>
<keyword evidence="2" id="KW-0479">Metal-binding</keyword>
<feature type="compositionally biased region" description="Acidic residues" evidence="4">
    <location>
        <begin position="122"/>
        <end position="132"/>
    </location>
</feature>
<dbReference type="InterPro" id="IPR039058">
    <property type="entry name" value="Yippee_fam"/>
</dbReference>
<sequence>MGFLYLVDFDEYPKEDVIHCIICKTGIGLANDFIDSMDYELTVVFHKMYNVQVDEEKYHRQVNGNTVADTYCVKCGMLLGMKLIVVPYSNRTVHFREGNFLMNALELVDCNNKLMYIDEDGEDEEYEEDDGGANEHDHDQGGGADEQNHDDGGANEHDQDEEDDGGANEHDHDQGGGADEQNHDDGGANEHDQDEEDEEYEEDDGGANEHDHDQGGGADEHDHDNDGGANEHHHDQGGGADDHDNDGD</sequence>
<feature type="compositionally biased region" description="Basic and acidic residues" evidence="4">
    <location>
        <begin position="167"/>
        <end position="191"/>
    </location>
</feature>
<dbReference type="PROSITE" id="PS51792">
    <property type="entry name" value="YIPPEE"/>
    <property type="match status" value="1"/>
</dbReference>
<dbReference type="Pfam" id="PF03226">
    <property type="entry name" value="Yippee-Mis18"/>
    <property type="match status" value="1"/>
</dbReference>
<accession>A0ABD2UEN8</accession>
<dbReference type="InterPro" id="IPR034751">
    <property type="entry name" value="Yippee"/>
</dbReference>
<proteinExistence type="inferred from homology"/>
<evidence type="ECO:0000259" key="5">
    <source>
        <dbReference type="PROSITE" id="PS51792"/>
    </source>
</evidence>
<feature type="region of interest" description="Disordered" evidence="4">
    <location>
        <begin position="122"/>
        <end position="248"/>
    </location>
</feature>